<name>A0AC61RXS9_9FIRM</name>
<dbReference type="Proteomes" id="UP000304953">
    <property type="component" value="Unassembled WGS sequence"/>
</dbReference>
<organism evidence="1 2">
    <name type="scientific">Petralouisia muris</name>
    <dbReference type="NCBI Taxonomy" id="3032872"/>
    <lineage>
        <taxon>Bacteria</taxon>
        <taxon>Bacillati</taxon>
        <taxon>Bacillota</taxon>
        <taxon>Clostridia</taxon>
        <taxon>Lachnospirales</taxon>
        <taxon>Lachnospiraceae</taxon>
        <taxon>Petralouisia</taxon>
    </lineage>
</organism>
<dbReference type="EMBL" id="SRYA01000016">
    <property type="protein sequence ID" value="TGY96502.1"/>
    <property type="molecule type" value="Genomic_DNA"/>
</dbReference>
<accession>A0AC61RXS9</accession>
<evidence type="ECO:0000313" key="2">
    <source>
        <dbReference type="Proteomes" id="UP000304953"/>
    </source>
</evidence>
<gene>
    <name evidence="1" type="ORF">E5329_09735</name>
</gene>
<keyword evidence="2" id="KW-1185">Reference proteome</keyword>
<sequence>MERNTIVNIGEQRFDKLMEADRFYIDKTDFIREWWEMGSTVTLITRPRRFGKTLNMSMVECFFSNKYAGRDDLFEGLSIWKEEKYRTLQGTFPVIFLSFAGVKTGNVEEMKTVVKQLITETYAQYKHIMRSEEFDDADREAFQAVGKDMDDATAYMAVRSLCIYLQKYFKKNVMIILDEYDTPMQEAWLAGTWDQAAAFFGNFFNHTFKSNSQLCRGLITGITRISKESIFSDFNNLDVITVTSDKYATSFGFTEEEVFQALEDAGLGNEKQGVKAWYDGFIFGAYTDIYNPWSIVSFLDQKGKYKAYWSNTSENGLINSLVQQGNADMKQIMEELLQGKSFQTELEEQVVFHQLEDDNNAVWSLLLATGYLKALNTSSEEGEDDVWYTLALTNFEVQRMFRKMIKGWFRGSAQTACNEFIKAMMDDNVQMMNMFMNKVALHTFSFFDSGNKPSEEKEPERFYHGFVLGMVVNLANVYHIRSNRESGYGRYDVILEPVDKKDKAFIFEFKALNSYEDEKTLEDVLANAHVQIEKMKYETELIAKGFPQDQIRKYGFAFQGKRCLIG</sequence>
<evidence type="ECO:0000313" key="1">
    <source>
        <dbReference type="EMBL" id="TGY96502.1"/>
    </source>
</evidence>
<comment type="caution">
    <text evidence="1">The sequence shown here is derived from an EMBL/GenBank/DDBJ whole genome shotgun (WGS) entry which is preliminary data.</text>
</comment>
<protein>
    <submittedName>
        <fullName evidence="1">Uncharacterized protein</fullName>
    </submittedName>
</protein>
<reference evidence="1" key="1">
    <citation type="submission" date="2019-04" db="EMBL/GenBank/DDBJ databases">
        <title>Microbes associate with the intestines of laboratory mice.</title>
        <authorList>
            <person name="Navarre W."/>
            <person name="Wong E."/>
            <person name="Huang K."/>
            <person name="Tropini C."/>
            <person name="Ng K."/>
            <person name="Yu B."/>
        </authorList>
    </citation>
    <scope>NUCLEOTIDE SEQUENCE</scope>
    <source>
        <strain evidence="1">NM01_1-7b</strain>
    </source>
</reference>
<proteinExistence type="predicted"/>